<keyword evidence="3" id="KW-1185">Reference proteome</keyword>
<feature type="non-terminal residue" evidence="2">
    <location>
        <position position="1"/>
    </location>
</feature>
<evidence type="ECO:0000313" key="2">
    <source>
        <dbReference type="EMBL" id="KYP51489.1"/>
    </source>
</evidence>
<feature type="domain" description="Tf2-1-like SH3-like" evidence="1">
    <location>
        <begin position="1"/>
        <end position="40"/>
    </location>
</feature>
<accession>A0A151S9N8</accession>
<organism evidence="2 3">
    <name type="scientific">Cajanus cajan</name>
    <name type="common">Pigeon pea</name>
    <name type="synonym">Cajanus indicus</name>
    <dbReference type="NCBI Taxonomy" id="3821"/>
    <lineage>
        <taxon>Eukaryota</taxon>
        <taxon>Viridiplantae</taxon>
        <taxon>Streptophyta</taxon>
        <taxon>Embryophyta</taxon>
        <taxon>Tracheophyta</taxon>
        <taxon>Spermatophyta</taxon>
        <taxon>Magnoliopsida</taxon>
        <taxon>eudicotyledons</taxon>
        <taxon>Gunneridae</taxon>
        <taxon>Pentapetalae</taxon>
        <taxon>rosids</taxon>
        <taxon>fabids</taxon>
        <taxon>Fabales</taxon>
        <taxon>Fabaceae</taxon>
        <taxon>Papilionoideae</taxon>
        <taxon>50 kb inversion clade</taxon>
        <taxon>NPAAA clade</taxon>
        <taxon>indigoferoid/millettioid clade</taxon>
        <taxon>Phaseoleae</taxon>
        <taxon>Cajanus</taxon>
    </lineage>
</organism>
<dbReference type="AlphaFoldDB" id="A0A151S9N8"/>
<dbReference type="Pfam" id="PF24626">
    <property type="entry name" value="SH3_Tf2-1"/>
    <property type="match status" value="1"/>
</dbReference>
<dbReference type="PANTHER" id="PTHR46148">
    <property type="entry name" value="CHROMO DOMAIN-CONTAINING PROTEIN"/>
    <property type="match status" value="1"/>
</dbReference>
<reference evidence="2" key="1">
    <citation type="journal article" date="2012" name="Nat. Biotechnol.">
        <title>Draft genome sequence of pigeonpea (Cajanus cajan), an orphan legume crop of resource-poor farmers.</title>
        <authorList>
            <person name="Varshney R.K."/>
            <person name="Chen W."/>
            <person name="Li Y."/>
            <person name="Bharti A.K."/>
            <person name="Saxena R.K."/>
            <person name="Schlueter J.A."/>
            <person name="Donoghue M.T."/>
            <person name="Azam S."/>
            <person name="Fan G."/>
            <person name="Whaley A.M."/>
            <person name="Farmer A.D."/>
            <person name="Sheridan J."/>
            <person name="Iwata A."/>
            <person name="Tuteja R."/>
            <person name="Penmetsa R.V."/>
            <person name="Wu W."/>
            <person name="Upadhyaya H.D."/>
            <person name="Yang S.P."/>
            <person name="Shah T."/>
            <person name="Saxena K.B."/>
            <person name="Michael T."/>
            <person name="McCombie W.R."/>
            <person name="Yang B."/>
            <person name="Zhang G."/>
            <person name="Yang H."/>
            <person name="Wang J."/>
            <person name="Spillane C."/>
            <person name="Cook D.R."/>
            <person name="May G.D."/>
            <person name="Xu X."/>
            <person name="Jackson S.A."/>
        </authorList>
    </citation>
    <scope>NUCLEOTIDE SEQUENCE [LARGE SCALE GENOMIC DNA]</scope>
</reference>
<gene>
    <name evidence="2" type="ORF">KK1_026647</name>
</gene>
<name>A0A151S9N8_CAJCA</name>
<protein>
    <recommendedName>
        <fullName evidence="1">Tf2-1-like SH3-like domain-containing protein</fullName>
    </recommendedName>
</protein>
<dbReference type="EMBL" id="KQ483437">
    <property type="protein sequence ID" value="KYP51489.1"/>
    <property type="molecule type" value="Genomic_DNA"/>
</dbReference>
<dbReference type="Proteomes" id="UP000075243">
    <property type="component" value="Unassembled WGS sequence"/>
</dbReference>
<dbReference type="PANTHER" id="PTHR46148:SF60">
    <property type="entry name" value="CHROMO DOMAIN-CONTAINING PROTEIN"/>
    <property type="match status" value="1"/>
</dbReference>
<proteinExistence type="predicted"/>
<evidence type="ECO:0000313" key="3">
    <source>
        <dbReference type="Proteomes" id="UP000075243"/>
    </source>
</evidence>
<sequence>FVDPYQILKKVGKVAYQVALPAYLSNLYNVFQVSQLRKYIHGPSYVIKSDHLEVKEKLRVETILMRVDDHMVKQIICKDIPFSRLFGEELHLKV</sequence>
<dbReference type="Gramene" id="C.cajan_27212.t">
    <property type="protein sequence ID" value="C.cajan_27212.t.cds1"/>
    <property type="gene ID" value="C.cajan_27212"/>
</dbReference>
<evidence type="ECO:0000259" key="1">
    <source>
        <dbReference type="Pfam" id="PF24626"/>
    </source>
</evidence>
<dbReference type="InterPro" id="IPR056924">
    <property type="entry name" value="SH3_Tf2-1"/>
</dbReference>